<organism evidence="1 2">
    <name type="scientific">Mugilogobius chulae</name>
    <name type="common">yellowstripe goby</name>
    <dbReference type="NCBI Taxonomy" id="88201"/>
    <lineage>
        <taxon>Eukaryota</taxon>
        <taxon>Metazoa</taxon>
        <taxon>Chordata</taxon>
        <taxon>Craniata</taxon>
        <taxon>Vertebrata</taxon>
        <taxon>Euteleostomi</taxon>
        <taxon>Actinopterygii</taxon>
        <taxon>Neopterygii</taxon>
        <taxon>Teleostei</taxon>
        <taxon>Neoteleostei</taxon>
        <taxon>Acanthomorphata</taxon>
        <taxon>Gobiaria</taxon>
        <taxon>Gobiiformes</taxon>
        <taxon>Gobioidei</taxon>
        <taxon>Gobiidae</taxon>
        <taxon>Gobionellinae</taxon>
        <taxon>Mugilogobius</taxon>
    </lineage>
</organism>
<dbReference type="PANTHER" id="PTHR47510:SF3">
    <property type="entry name" value="ENDO_EXONUCLEASE_PHOSPHATASE DOMAIN-CONTAINING PROTEIN"/>
    <property type="match status" value="1"/>
</dbReference>
<evidence type="ECO:0000313" key="1">
    <source>
        <dbReference type="EMBL" id="KAK7912490.1"/>
    </source>
</evidence>
<dbReference type="Proteomes" id="UP001460270">
    <property type="component" value="Unassembled WGS sequence"/>
</dbReference>
<evidence type="ECO:0000313" key="2">
    <source>
        <dbReference type="Proteomes" id="UP001460270"/>
    </source>
</evidence>
<sequence length="313" mass="34110">MEGQSVPELRTSYRERSVSSDSCNFMDSSSSGSLSSWHPSVGCSGFSPLSCSPAGLGLINLENLHHFTILFGAARFENTPNLRQVWEGIRAITDYKKWSPPPSADSPTLAEDLYIFYAHFDRENTDPVLPALPTTSLAPVQSVHVHEVSRVFCSINIRKATGPDGVLGRVLKDCAAELADVFTSVLNISMLYISCSLVAACFKAASIVSLKSPMSHCQGGQEHLLHPCRKHWSPSRVCYEPSALHSVSHDCLASSASNFIVKFVDDTTGFILMVNSILLSTVSSHPERSTPFFINTHNQSLASKRPLTAIPAR</sequence>
<protein>
    <submittedName>
        <fullName evidence="1">Uncharacterized protein</fullName>
    </submittedName>
</protein>
<comment type="caution">
    <text evidence="1">The sequence shown here is derived from an EMBL/GenBank/DDBJ whole genome shotgun (WGS) entry which is preliminary data.</text>
</comment>
<reference evidence="2" key="1">
    <citation type="submission" date="2024-04" db="EMBL/GenBank/DDBJ databases">
        <title>Salinicola lusitanus LLJ914,a marine bacterium isolated from the Okinawa Trough.</title>
        <authorList>
            <person name="Li J."/>
        </authorList>
    </citation>
    <scope>NUCLEOTIDE SEQUENCE [LARGE SCALE GENOMIC DNA]</scope>
</reference>
<dbReference type="PANTHER" id="PTHR47510">
    <property type="entry name" value="REVERSE TRANSCRIPTASE DOMAIN-CONTAINING PROTEIN"/>
    <property type="match status" value="1"/>
</dbReference>
<gene>
    <name evidence="1" type="ORF">WMY93_012701</name>
</gene>
<name>A0AAW0P1M7_9GOBI</name>
<proteinExistence type="predicted"/>
<dbReference type="AlphaFoldDB" id="A0AAW0P1M7"/>
<dbReference type="EMBL" id="JBBPFD010000009">
    <property type="protein sequence ID" value="KAK7912490.1"/>
    <property type="molecule type" value="Genomic_DNA"/>
</dbReference>
<keyword evidence="2" id="KW-1185">Reference proteome</keyword>
<accession>A0AAW0P1M7</accession>